<keyword evidence="3" id="KW-1185">Reference proteome</keyword>
<dbReference type="InterPro" id="IPR053140">
    <property type="entry name" value="GDSL_Rv0518-like"/>
</dbReference>
<dbReference type="Gene3D" id="3.40.50.1110">
    <property type="entry name" value="SGNH hydrolase"/>
    <property type="match status" value="1"/>
</dbReference>
<evidence type="ECO:0000259" key="1">
    <source>
        <dbReference type="Pfam" id="PF13472"/>
    </source>
</evidence>
<reference evidence="2 3" key="1">
    <citation type="submission" date="2023-04" db="EMBL/GenBank/DDBJ databases">
        <title>Genome Encyclopedia of Bacteria and Archaea VI: Functional Genomics of Type Strains.</title>
        <authorList>
            <person name="Whitman W."/>
        </authorList>
    </citation>
    <scope>NUCLEOTIDE SEQUENCE [LARGE SCALE GENOMIC DNA]</scope>
    <source>
        <strain evidence="2 3">SG_E_30_P1</strain>
    </source>
</reference>
<evidence type="ECO:0000313" key="2">
    <source>
        <dbReference type="EMBL" id="MDH6181017.1"/>
    </source>
</evidence>
<dbReference type="EMBL" id="JARXVQ010000001">
    <property type="protein sequence ID" value="MDH6181017.1"/>
    <property type="molecule type" value="Genomic_DNA"/>
</dbReference>
<comment type="caution">
    <text evidence="2">The sequence shown here is derived from an EMBL/GenBank/DDBJ whole genome shotgun (WGS) entry which is preliminary data.</text>
</comment>
<proteinExistence type="predicted"/>
<feature type="domain" description="SGNH hydrolase-type esterase" evidence="1">
    <location>
        <begin position="236"/>
        <end position="410"/>
    </location>
</feature>
<accession>A0ABT6KPJ3</accession>
<name>A0ABT6KPJ3_9MICO</name>
<dbReference type="PANTHER" id="PTHR43784:SF2">
    <property type="entry name" value="GDSL-LIKE LIPASE_ACYLHYDROLASE, PUTATIVE (AFU_ORTHOLOGUE AFUA_2G00820)-RELATED"/>
    <property type="match status" value="1"/>
</dbReference>
<dbReference type="InterPro" id="IPR013830">
    <property type="entry name" value="SGNH_hydro"/>
</dbReference>
<dbReference type="CDD" id="cd00229">
    <property type="entry name" value="SGNH_hydrolase"/>
    <property type="match status" value="1"/>
</dbReference>
<organism evidence="2 3">
    <name type="scientific">Antiquaquibacter oligotrophicus</name>
    <dbReference type="NCBI Taxonomy" id="2880260"/>
    <lineage>
        <taxon>Bacteria</taxon>
        <taxon>Bacillati</taxon>
        <taxon>Actinomycetota</taxon>
        <taxon>Actinomycetes</taxon>
        <taxon>Micrococcales</taxon>
        <taxon>Microbacteriaceae</taxon>
        <taxon>Antiquaquibacter</taxon>
    </lineage>
</organism>
<gene>
    <name evidence="2" type="ORF">M2152_001199</name>
</gene>
<dbReference type="InterPro" id="IPR036514">
    <property type="entry name" value="SGNH_hydro_sf"/>
</dbReference>
<dbReference type="RefSeq" id="WP_322133340.1">
    <property type="nucleotide sequence ID" value="NZ_CP085036.1"/>
</dbReference>
<evidence type="ECO:0000313" key="3">
    <source>
        <dbReference type="Proteomes" id="UP001160142"/>
    </source>
</evidence>
<dbReference type="SUPFAM" id="SSF52266">
    <property type="entry name" value="SGNH hydrolase"/>
    <property type="match status" value="1"/>
</dbReference>
<dbReference type="PANTHER" id="PTHR43784">
    <property type="entry name" value="GDSL-LIKE LIPASE/ACYLHYDROLASE, PUTATIVE (AFU_ORTHOLOGUE AFUA_2G00820)-RELATED"/>
    <property type="match status" value="1"/>
</dbReference>
<sequence>MPRRTRRRRLAVKIALGAVGTLAVAGLVGVAVFGSAHRVPAPEPSPTDAQTTRTGYTFGGATSTHVFTEEEGILPFIQRMPLQITQDATRFRVHVANQNLRLDEAIPGEVRLGGIWIAPDEVDPRATDNEPSGVLSELPVRIMSPMLLVDGEEYVGPWIDSNRYELDAERFHLLSMAAAFDGTQPVVTTFSGSWISGGADSVAEATRPGEWGNGISLLDIWIEFDYEGRAPTLLVYGSSLSTPGNGGEAPTYGEPDAWPGRWARLADGVALNSAVSMGTIDHYVDDNRLTRRFAEFATDAVVLWTASNSLGRGDPFDQVRDDTQATVDRLRVAHPEAKIVIATEPGRNDFVIPDEYYQDRLRYNEWVRSLPDGVDGFVDLDVLLSDPADNHLLSQEYDSGDLVHLNESGHIAVAEAVDEVLLELGVY</sequence>
<protein>
    <submittedName>
        <fullName evidence="2">Lysophospholipase L1-like esterase</fullName>
    </submittedName>
</protein>
<dbReference type="Pfam" id="PF13472">
    <property type="entry name" value="Lipase_GDSL_2"/>
    <property type="match status" value="1"/>
</dbReference>
<dbReference type="Proteomes" id="UP001160142">
    <property type="component" value="Unassembled WGS sequence"/>
</dbReference>